<feature type="region of interest" description="Disordered" evidence="2">
    <location>
        <begin position="66"/>
        <end position="187"/>
    </location>
</feature>
<evidence type="ECO:0000256" key="1">
    <source>
        <dbReference type="SAM" id="Coils"/>
    </source>
</evidence>
<keyword evidence="1" id="KW-0175">Coiled coil</keyword>
<feature type="domain" description="O-acyltransferase WSD1 C-terminal" evidence="3">
    <location>
        <begin position="656"/>
        <end position="779"/>
    </location>
</feature>
<evidence type="ECO:0000313" key="4">
    <source>
        <dbReference type="EMBL" id="KAL3777594.1"/>
    </source>
</evidence>
<feature type="non-terminal residue" evidence="4">
    <location>
        <position position="1"/>
    </location>
</feature>
<sequence length="791" mass="85221">SNGGGLKEENPSPLGNAVIKKSSSSSSSGSPAIPKDETTDVGGEMAPAELSFPRCSCCGTEWYKTPTCRDNDDEGAGADASGPAADAANGKEGTASSSSSSLPPRPAPDAQVRISSSGIAGRGRRFDEDDREDDAASGRARRPPRTTTTSAACEATTTPPERPASSSFGASWSAGRGDGRHDRNPFLAPELRETVLRKRMTAVGRFSLKSETDDNRSIPVFFLALSGEKTAASTTTTENATRFSPRPADSTFSVSDFEEAWIRRDMPSRHPRFHSVVCPERVHFEETHRLHPPSSSSSSRTSDSIGGVGGRDEDGTTTVTTSRIKAELDRHASETAHFGVYREDLRERIERMLTSPLEVCDRLWEVKISNGPLGSSGAICRTKADAILPPPRTSDSRDDPRRRSPGGGPWRDAAHEGRDGHPTETVLLFRCHHALADGASIVAALSDLCDEAEEIRTNIEEEFKEWRRRRRVGRESNGGFLRRILVRLMRLVKICAWFAVGTARALVYQGYLQITTRANPFDAVREDARGRGPVPSGRSISWCDAAPLDEVKGVARSIGKARGATITVNDLFVSCVTAAVSRQLVEHEEYAAAIDSRERKYAVPTINVVVPVHLRGGVILPGESVGNNIGAFVARCPGEMKRDAAAESGGGGQATCPTERLVRVHESLLRSKGGPAPLVSHHIARFCSDHLPDGITNAIFRRANANAAVVVSNNRGYDGKLHIRGMAVESAAGFLPLPPGIPIGVVVQSYAGTVSLTVTAEKWAVPDADKFLSWVLDDYRRLHEEASKLVK</sequence>
<dbReference type="Pfam" id="PF06974">
    <property type="entry name" value="WS_DGAT_C"/>
    <property type="match status" value="1"/>
</dbReference>
<dbReference type="PANTHER" id="PTHR31650:SF1">
    <property type="entry name" value="WAX ESTER SYNTHASE_DIACYLGLYCEROL ACYLTRANSFERASE 4-RELATED"/>
    <property type="match status" value="1"/>
</dbReference>
<feature type="region of interest" description="Disordered" evidence="2">
    <location>
        <begin position="1"/>
        <end position="51"/>
    </location>
</feature>
<feature type="compositionally biased region" description="Basic and acidic residues" evidence="2">
    <location>
        <begin position="1"/>
        <end position="10"/>
    </location>
</feature>
<reference evidence="4 5" key="1">
    <citation type="submission" date="2024-10" db="EMBL/GenBank/DDBJ databases">
        <title>Updated reference genomes for cyclostephanoid diatoms.</title>
        <authorList>
            <person name="Roberts W.R."/>
            <person name="Alverson A.J."/>
        </authorList>
    </citation>
    <scope>NUCLEOTIDE SEQUENCE [LARGE SCALE GENOMIC DNA]</scope>
    <source>
        <strain evidence="4 5">AJA276-08</strain>
    </source>
</reference>
<dbReference type="EMBL" id="JALLAZ020001275">
    <property type="protein sequence ID" value="KAL3777594.1"/>
    <property type="molecule type" value="Genomic_DNA"/>
</dbReference>
<comment type="caution">
    <text evidence="4">The sequence shown here is derived from an EMBL/GenBank/DDBJ whole genome shotgun (WGS) entry which is preliminary data.</text>
</comment>
<feature type="compositionally biased region" description="Basic and acidic residues" evidence="2">
    <location>
        <begin position="177"/>
        <end position="187"/>
    </location>
</feature>
<keyword evidence="5" id="KW-1185">Reference proteome</keyword>
<feature type="region of interest" description="Disordered" evidence="2">
    <location>
        <begin position="286"/>
        <end position="319"/>
    </location>
</feature>
<protein>
    <recommendedName>
        <fullName evidence="3">O-acyltransferase WSD1 C-terminal domain-containing protein</fullName>
    </recommendedName>
</protein>
<feature type="coiled-coil region" evidence="1">
    <location>
        <begin position="442"/>
        <end position="469"/>
    </location>
</feature>
<name>A0ABD3NNX2_9STRA</name>
<evidence type="ECO:0000259" key="3">
    <source>
        <dbReference type="Pfam" id="PF06974"/>
    </source>
</evidence>
<proteinExistence type="predicted"/>
<organism evidence="4 5">
    <name type="scientific">Stephanodiscus triporus</name>
    <dbReference type="NCBI Taxonomy" id="2934178"/>
    <lineage>
        <taxon>Eukaryota</taxon>
        <taxon>Sar</taxon>
        <taxon>Stramenopiles</taxon>
        <taxon>Ochrophyta</taxon>
        <taxon>Bacillariophyta</taxon>
        <taxon>Coscinodiscophyceae</taxon>
        <taxon>Thalassiosirophycidae</taxon>
        <taxon>Stephanodiscales</taxon>
        <taxon>Stephanodiscaceae</taxon>
        <taxon>Stephanodiscus</taxon>
    </lineage>
</organism>
<dbReference type="Proteomes" id="UP001530315">
    <property type="component" value="Unassembled WGS sequence"/>
</dbReference>
<feature type="compositionally biased region" description="Low complexity" evidence="2">
    <location>
        <begin position="77"/>
        <end position="101"/>
    </location>
</feature>
<gene>
    <name evidence="4" type="ORF">ACHAW5_007484</name>
</gene>
<dbReference type="AlphaFoldDB" id="A0ABD3NNX2"/>
<dbReference type="PANTHER" id="PTHR31650">
    <property type="entry name" value="O-ACYLTRANSFERASE (WSD1-LIKE) FAMILY PROTEIN"/>
    <property type="match status" value="1"/>
</dbReference>
<dbReference type="InterPro" id="IPR045034">
    <property type="entry name" value="O-acyltransferase_WSD1-like"/>
</dbReference>
<feature type="compositionally biased region" description="Low complexity" evidence="2">
    <location>
        <begin position="145"/>
        <end position="175"/>
    </location>
</feature>
<evidence type="ECO:0000256" key="2">
    <source>
        <dbReference type="SAM" id="MobiDB-lite"/>
    </source>
</evidence>
<feature type="compositionally biased region" description="Low complexity" evidence="2">
    <location>
        <begin position="294"/>
        <end position="304"/>
    </location>
</feature>
<feature type="region of interest" description="Disordered" evidence="2">
    <location>
        <begin position="383"/>
        <end position="419"/>
    </location>
</feature>
<dbReference type="InterPro" id="IPR009721">
    <property type="entry name" value="O-acyltransferase_WSD1_C"/>
</dbReference>
<accession>A0ABD3NNX2</accession>
<evidence type="ECO:0000313" key="5">
    <source>
        <dbReference type="Proteomes" id="UP001530315"/>
    </source>
</evidence>